<evidence type="ECO:0000313" key="2">
    <source>
        <dbReference type="EMBL" id="KAE9385998.1"/>
    </source>
</evidence>
<sequence>MNRGSGQYVVPTIQRRRVHSVHMIEPHPTCTSIPVEMLKFNLYTVFQSVSSMNKALTTPSGSIVFVAVFHSILAPLPLFLFLFFSLPVSRNPYFPIDDAGIVPHRPKLSARYKVYTFF</sequence>
<protein>
    <submittedName>
        <fullName evidence="2">Uncharacterized protein</fullName>
    </submittedName>
</protein>
<keyword evidence="1" id="KW-0472">Membrane</keyword>
<keyword evidence="1" id="KW-1133">Transmembrane helix</keyword>
<gene>
    <name evidence="2" type="ORF">BT96DRAFT_560392</name>
</gene>
<keyword evidence="3" id="KW-1185">Reference proteome</keyword>
<organism evidence="2 3">
    <name type="scientific">Gymnopus androsaceus JB14</name>
    <dbReference type="NCBI Taxonomy" id="1447944"/>
    <lineage>
        <taxon>Eukaryota</taxon>
        <taxon>Fungi</taxon>
        <taxon>Dikarya</taxon>
        <taxon>Basidiomycota</taxon>
        <taxon>Agaricomycotina</taxon>
        <taxon>Agaricomycetes</taxon>
        <taxon>Agaricomycetidae</taxon>
        <taxon>Agaricales</taxon>
        <taxon>Marasmiineae</taxon>
        <taxon>Omphalotaceae</taxon>
        <taxon>Gymnopus</taxon>
    </lineage>
</organism>
<evidence type="ECO:0000256" key="1">
    <source>
        <dbReference type="SAM" id="Phobius"/>
    </source>
</evidence>
<name>A0A6A4GKD5_9AGAR</name>
<evidence type="ECO:0000313" key="3">
    <source>
        <dbReference type="Proteomes" id="UP000799118"/>
    </source>
</evidence>
<keyword evidence="1" id="KW-0812">Transmembrane</keyword>
<feature type="transmembrane region" description="Helical" evidence="1">
    <location>
        <begin position="62"/>
        <end position="84"/>
    </location>
</feature>
<reference evidence="2" key="1">
    <citation type="journal article" date="2019" name="Environ. Microbiol.">
        <title>Fungal ecological strategies reflected in gene transcription - a case study of two litter decomposers.</title>
        <authorList>
            <person name="Barbi F."/>
            <person name="Kohler A."/>
            <person name="Barry K."/>
            <person name="Baskaran P."/>
            <person name="Daum C."/>
            <person name="Fauchery L."/>
            <person name="Ihrmark K."/>
            <person name="Kuo A."/>
            <person name="LaButti K."/>
            <person name="Lipzen A."/>
            <person name="Morin E."/>
            <person name="Grigoriev I.V."/>
            <person name="Henrissat B."/>
            <person name="Lindahl B."/>
            <person name="Martin F."/>
        </authorList>
    </citation>
    <scope>NUCLEOTIDE SEQUENCE</scope>
    <source>
        <strain evidence="2">JB14</strain>
    </source>
</reference>
<dbReference type="AlphaFoldDB" id="A0A6A4GKD5"/>
<proteinExistence type="predicted"/>
<dbReference type="Proteomes" id="UP000799118">
    <property type="component" value="Unassembled WGS sequence"/>
</dbReference>
<accession>A0A6A4GKD5</accession>
<dbReference type="EMBL" id="ML769922">
    <property type="protein sequence ID" value="KAE9385998.1"/>
    <property type="molecule type" value="Genomic_DNA"/>
</dbReference>